<dbReference type="EMBL" id="FWZT01000011">
    <property type="protein sequence ID" value="SMF36578.1"/>
    <property type="molecule type" value="Genomic_DNA"/>
</dbReference>
<organism evidence="1 2">
    <name type="scientific">Pseudobacteriovorax antillogorgiicola</name>
    <dbReference type="NCBI Taxonomy" id="1513793"/>
    <lineage>
        <taxon>Bacteria</taxon>
        <taxon>Pseudomonadati</taxon>
        <taxon>Bdellovibrionota</taxon>
        <taxon>Oligoflexia</taxon>
        <taxon>Oligoflexales</taxon>
        <taxon>Pseudobacteriovoracaceae</taxon>
        <taxon>Pseudobacteriovorax</taxon>
    </lineage>
</organism>
<name>A0A1Y6C4G6_9BACT</name>
<sequence length="697" mass="78415">MRLAIAILGLGILCLTESSCTKKQHSEQNEAVTLQQDVTNTLSMQAKPISWKDLLAVAIGKSDPEASFGDLVGIHKSGRIVRLSLPNCVNCKIQNIIPGPSGFLIQGLLNLIDDSKNLVTATVIHWNGKEVSIVSDQKVSKIDLKDGLISLEVAHENKLKTVDLSSKPIFEVGSDTWQDFAIQEDGKIFIASSEPWPKIEKSHYFIESGSQLLMGHHFTLDTNYQSPKSYSYNQCFPPAQMWKIFFTQGKRVTRSTIPALSQSGAKFHQGDHHIFAIGQQGDLATISNYAQIPVIEDILERGFGHSLDDHNNLFFDGHNVYRVRQNMDRITIVPHIRLQYDFKDQDYARNLFGPNHGFKKELVAITGDGDLVSFNNESGTIQPLSRRKISYESELDHVVLIKSKDSIYGLDLIRRKVLAGDQTDQELRLNPVLTMLNIKHIEQVRFYQGQIIFLADQILWQLKLETMTLRKLATDPTCDLSFGFRVDQKGHIQALQRCSHKGTLVAINLKGKKKLPVTMIQSPELSSLIRLGKVEGVHLLKLKDQTLITATDTQVCQQLTLSQNHSDPSARAQFIPQDRIERLRSSTRFKEPHDVFVHQAFSWDESTILVNGQQKTSWVSHIVKPQESYQVHPLTGLEAHEFLSLDNGRALVHGYLKGNPFTYIVFKDGSSAITIDDQEGLYLDQLSATPLNRSQLN</sequence>
<evidence type="ECO:0000313" key="2">
    <source>
        <dbReference type="Proteomes" id="UP000192907"/>
    </source>
</evidence>
<protein>
    <submittedName>
        <fullName evidence="1">Uncharacterized protein</fullName>
    </submittedName>
</protein>
<dbReference type="AlphaFoldDB" id="A0A1Y6C4G6"/>
<evidence type="ECO:0000313" key="1">
    <source>
        <dbReference type="EMBL" id="SMF36578.1"/>
    </source>
</evidence>
<proteinExistence type="predicted"/>
<dbReference type="Proteomes" id="UP000192907">
    <property type="component" value="Unassembled WGS sequence"/>
</dbReference>
<reference evidence="2" key="1">
    <citation type="submission" date="2017-04" db="EMBL/GenBank/DDBJ databases">
        <authorList>
            <person name="Varghese N."/>
            <person name="Submissions S."/>
        </authorList>
    </citation>
    <scope>NUCLEOTIDE SEQUENCE [LARGE SCALE GENOMIC DNA]</scope>
    <source>
        <strain evidence="2">RKEM611</strain>
    </source>
</reference>
<keyword evidence="2" id="KW-1185">Reference proteome</keyword>
<dbReference type="RefSeq" id="WP_132320189.1">
    <property type="nucleotide sequence ID" value="NZ_FWZT01000011.1"/>
</dbReference>
<gene>
    <name evidence="1" type="ORF">SAMN06296036_11151</name>
</gene>
<accession>A0A1Y6C4G6</accession>